<dbReference type="Pfam" id="PF07883">
    <property type="entry name" value="Cupin_2"/>
    <property type="match status" value="1"/>
</dbReference>
<feature type="signal peptide" evidence="1">
    <location>
        <begin position="1"/>
        <end position="23"/>
    </location>
</feature>
<dbReference type="RefSeq" id="WP_100884056.1">
    <property type="nucleotide sequence ID" value="NZ_JAAORC010000002.1"/>
</dbReference>
<dbReference type="InterPro" id="IPR011051">
    <property type="entry name" value="RmlC_Cupin_sf"/>
</dbReference>
<dbReference type="InterPro" id="IPR013096">
    <property type="entry name" value="Cupin_2"/>
</dbReference>
<gene>
    <name evidence="3" type="ORF">HA142_08070</name>
</gene>
<accession>A0A8I1X1D5</accession>
<organism evidence="3 4">
    <name type="scientific">Prochlorococcus marinus str. XMU1401</name>
    <dbReference type="NCBI Taxonomy" id="2052594"/>
    <lineage>
        <taxon>Bacteria</taxon>
        <taxon>Bacillati</taxon>
        <taxon>Cyanobacteriota</taxon>
        <taxon>Cyanophyceae</taxon>
        <taxon>Synechococcales</taxon>
        <taxon>Prochlorococcaceae</taxon>
        <taxon>Prochlorococcus</taxon>
    </lineage>
</organism>
<reference evidence="3" key="1">
    <citation type="submission" date="2020-03" db="EMBL/GenBank/DDBJ databases">
        <title>Genome differentiation and subclade ecological adaptation of Prochlorococcus HLII clade in the global ocean.</title>
        <authorList>
            <person name="Yan W."/>
            <person name="Fen X."/>
            <person name="Zhang W."/>
        </authorList>
    </citation>
    <scope>NUCLEOTIDE SEQUENCE</scope>
    <source>
        <strain evidence="3">XMU1401</strain>
    </source>
</reference>
<feature type="chain" id="PRO_5034263586" evidence="1">
    <location>
        <begin position="24"/>
        <end position="141"/>
    </location>
</feature>
<evidence type="ECO:0000313" key="4">
    <source>
        <dbReference type="Proteomes" id="UP000666562"/>
    </source>
</evidence>
<evidence type="ECO:0000259" key="2">
    <source>
        <dbReference type="Pfam" id="PF07883"/>
    </source>
</evidence>
<dbReference type="SUPFAM" id="SSF51182">
    <property type="entry name" value="RmlC-like cupins"/>
    <property type="match status" value="1"/>
</dbReference>
<sequence length="141" mass="15065">MIKNLFIALAFALMLINPSISIAAESPVDVQEIFTSSENIDGDNFKYPKGKAEMRLIRVEVKNGATIPMHSHPVPLLGHIESGELTLAEKTGISKTFKEGDSFVLSANTPAHTMANSGNSSAVMWVAVASAEGIPTLNPEE</sequence>
<evidence type="ECO:0000313" key="3">
    <source>
        <dbReference type="EMBL" id="MBO8223465.1"/>
    </source>
</evidence>
<feature type="domain" description="Cupin type-2" evidence="2">
    <location>
        <begin position="58"/>
        <end position="127"/>
    </location>
</feature>
<keyword evidence="1" id="KW-0732">Signal</keyword>
<dbReference type="AlphaFoldDB" id="A0A8I1X1D5"/>
<dbReference type="CDD" id="cd02236">
    <property type="entry name" value="cupin_CV2614-like"/>
    <property type="match status" value="1"/>
</dbReference>
<name>A0A8I1X1D5_PROMR</name>
<dbReference type="Gene3D" id="2.60.120.10">
    <property type="entry name" value="Jelly Rolls"/>
    <property type="match status" value="1"/>
</dbReference>
<comment type="caution">
    <text evidence="3">The sequence shown here is derived from an EMBL/GenBank/DDBJ whole genome shotgun (WGS) entry which is preliminary data.</text>
</comment>
<dbReference type="EMBL" id="JAAORC010000002">
    <property type="protein sequence ID" value="MBO8223465.1"/>
    <property type="molecule type" value="Genomic_DNA"/>
</dbReference>
<evidence type="ECO:0000256" key="1">
    <source>
        <dbReference type="SAM" id="SignalP"/>
    </source>
</evidence>
<dbReference type="InterPro" id="IPR014710">
    <property type="entry name" value="RmlC-like_jellyroll"/>
</dbReference>
<dbReference type="Proteomes" id="UP000666562">
    <property type="component" value="Unassembled WGS sequence"/>
</dbReference>
<protein>
    <submittedName>
        <fullName evidence="3">Cupin domain-containing protein</fullName>
    </submittedName>
</protein>
<proteinExistence type="predicted"/>